<sequence length="144" mass="15769">MSNVRSLIAKYDVVDSTLPPSPARFIPRRSTPSNFATSVASSTLIDDLSRHSDDEDEPEIHKHPPQSPIRHSHVPIAATAVFARNAPPLSLPRLDHYLSQLKPPDFAANQTSDAAMFPPMEQLAKTGSTIEDLELNLYPCAMVA</sequence>
<dbReference type="OrthoDB" id="3041194at2759"/>
<evidence type="ECO:0000313" key="3">
    <source>
        <dbReference type="Proteomes" id="UP000636479"/>
    </source>
</evidence>
<accession>A0A8H6WC21</accession>
<gene>
    <name evidence="2" type="ORF">MIND_00481900</name>
</gene>
<reference evidence="2" key="1">
    <citation type="submission" date="2020-05" db="EMBL/GenBank/DDBJ databases">
        <title>Mycena genomes resolve the evolution of fungal bioluminescence.</title>
        <authorList>
            <person name="Tsai I.J."/>
        </authorList>
    </citation>
    <scope>NUCLEOTIDE SEQUENCE</scope>
    <source>
        <strain evidence="2">171206Taipei</strain>
    </source>
</reference>
<dbReference type="AlphaFoldDB" id="A0A8H6WC21"/>
<evidence type="ECO:0000256" key="1">
    <source>
        <dbReference type="SAM" id="MobiDB-lite"/>
    </source>
</evidence>
<name>A0A8H6WC21_9AGAR</name>
<keyword evidence="3" id="KW-1185">Reference proteome</keyword>
<feature type="compositionally biased region" description="Polar residues" evidence="1">
    <location>
        <begin position="30"/>
        <end position="44"/>
    </location>
</feature>
<dbReference type="GeneID" id="59344137"/>
<evidence type="ECO:0000313" key="2">
    <source>
        <dbReference type="EMBL" id="KAF7306894.1"/>
    </source>
</evidence>
<dbReference type="EMBL" id="JACAZF010000004">
    <property type="protein sequence ID" value="KAF7306894.1"/>
    <property type="molecule type" value="Genomic_DNA"/>
</dbReference>
<proteinExistence type="predicted"/>
<organism evidence="2 3">
    <name type="scientific">Mycena indigotica</name>
    <dbReference type="NCBI Taxonomy" id="2126181"/>
    <lineage>
        <taxon>Eukaryota</taxon>
        <taxon>Fungi</taxon>
        <taxon>Dikarya</taxon>
        <taxon>Basidiomycota</taxon>
        <taxon>Agaricomycotina</taxon>
        <taxon>Agaricomycetes</taxon>
        <taxon>Agaricomycetidae</taxon>
        <taxon>Agaricales</taxon>
        <taxon>Marasmiineae</taxon>
        <taxon>Mycenaceae</taxon>
        <taxon>Mycena</taxon>
    </lineage>
</organism>
<feature type="region of interest" description="Disordered" evidence="1">
    <location>
        <begin position="24"/>
        <end position="72"/>
    </location>
</feature>
<protein>
    <submittedName>
        <fullName evidence="2">Uncharacterized protein</fullName>
    </submittedName>
</protein>
<dbReference type="RefSeq" id="XP_037221913.1">
    <property type="nucleotide sequence ID" value="XM_037361621.1"/>
</dbReference>
<dbReference type="Proteomes" id="UP000636479">
    <property type="component" value="Unassembled WGS sequence"/>
</dbReference>
<comment type="caution">
    <text evidence="2">The sequence shown here is derived from an EMBL/GenBank/DDBJ whole genome shotgun (WGS) entry which is preliminary data.</text>
</comment>